<keyword evidence="1" id="KW-0175">Coiled coil</keyword>
<proteinExistence type="predicted"/>
<protein>
    <submittedName>
        <fullName evidence="2">Uncharacterized protein</fullName>
    </submittedName>
</protein>
<gene>
    <name evidence="2" type="ORF">CSSPJE1EN2_LOCUS14105</name>
</gene>
<evidence type="ECO:0000313" key="2">
    <source>
        <dbReference type="EMBL" id="CAK9871437.1"/>
    </source>
</evidence>
<name>A0ABP1B9G1_9BRYO</name>
<dbReference type="EMBL" id="OZ023703">
    <property type="protein sequence ID" value="CAK9871437.1"/>
    <property type="molecule type" value="Genomic_DNA"/>
</dbReference>
<sequence>MVNAVLVQQLTVMLTGLEKELQDAEDELSSAAAEAALEAKQMDFVKEKLQTVVGHVSDFEMQLKKNMVEEQWELQQQQQQEATWVVENGVSSLRLPEKKQIQAAILEDEFSNTGRKTRATNTCHDNQELMENNGASQAARSQESLLKAVGEDLGTIAAALEATQVNRHFKSAYEKWGATYNSEFDRLTQLMEAE</sequence>
<accession>A0ABP1B9G1</accession>
<evidence type="ECO:0000313" key="3">
    <source>
        <dbReference type="Proteomes" id="UP001497522"/>
    </source>
</evidence>
<dbReference type="Proteomes" id="UP001497522">
    <property type="component" value="Chromosome 2"/>
</dbReference>
<reference evidence="2 3" key="1">
    <citation type="submission" date="2024-03" db="EMBL/GenBank/DDBJ databases">
        <authorList>
            <consortium name="ELIXIR-Norway"/>
            <consortium name="Elixir Norway"/>
        </authorList>
    </citation>
    <scope>NUCLEOTIDE SEQUENCE [LARGE SCALE GENOMIC DNA]</scope>
</reference>
<evidence type="ECO:0000256" key="1">
    <source>
        <dbReference type="SAM" id="Coils"/>
    </source>
</evidence>
<keyword evidence="3" id="KW-1185">Reference proteome</keyword>
<organism evidence="2 3">
    <name type="scientific">Sphagnum jensenii</name>
    <dbReference type="NCBI Taxonomy" id="128206"/>
    <lineage>
        <taxon>Eukaryota</taxon>
        <taxon>Viridiplantae</taxon>
        <taxon>Streptophyta</taxon>
        <taxon>Embryophyta</taxon>
        <taxon>Bryophyta</taxon>
        <taxon>Sphagnophytina</taxon>
        <taxon>Sphagnopsida</taxon>
        <taxon>Sphagnales</taxon>
        <taxon>Sphagnaceae</taxon>
        <taxon>Sphagnum</taxon>
    </lineage>
</organism>
<feature type="coiled-coil region" evidence="1">
    <location>
        <begin position="7"/>
        <end position="80"/>
    </location>
</feature>